<gene>
    <name evidence="12" type="ORF">HNR44_001267</name>
</gene>
<evidence type="ECO:0000256" key="9">
    <source>
        <dbReference type="PIRNR" id="PIRNR006230"/>
    </source>
</evidence>
<keyword evidence="13" id="KW-1185">Reference proteome</keyword>
<evidence type="ECO:0000256" key="5">
    <source>
        <dbReference type="ARBA" id="ARBA00022741"/>
    </source>
</evidence>
<keyword evidence="4" id="KW-0690">Ribosome biogenesis</keyword>
<keyword evidence="8 9" id="KW-0342">GTP-binding</keyword>
<dbReference type="InterPro" id="IPR027417">
    <property type="entry name" value="P-loop_NTPase"/>
</dbReference>
<sequence length="284" mass="31932">MTIQWYPGHMAKATRELEEYIKRVDVVVELADARIPEASRNPVLNEVLSGRPKVIAMMKKDMADDVVTKEWQQHFSQNGESVVLVNAKHNQGVSKLVQEVKRLAKPRMEALQKKGIQNRAIRAMIVGIPNVGKSTLINRLVGKNQADTGDKPGVTKGNRWLKVGKQMEVLDTPGILWPKFEDPEVGYKLAITGAIKDERLVFQDVVLYLIQQLHKRYPEALEARYKLSQLPEEGVEIFEAIGRKRGCLIAGGDVDFDKAAEIVLRDFRSQKLGSCSLEAPMDSY</sequence>
<evidence type="ECO:0000256" key="3">
    <source>
        <dbReference type="ARBA" id="ARBA00022490"/>
    </source>
</evidence>
<dbReference type="GO" id="GO:0005737">
    <property type="term" value="C:cytoplasm"/>
    <property type="evidence" value="ECO:0007669"/>
    <property type="project" value="UniProtKB-SubCell"/>
</dbReference>
<dbReference type="GO" id="GO:0003924">
    <property type="term" value="F:GTPase activity"/>
    <property type="evidence" value="ECO:0007669"/>
    <property type="project" value="TreeGrafter"/>
</dbReference>
<evidence type="ECO:0000256" key="2">
    <source>
        <dbReference type="ARBA" id="ARBA00014898"/>
    </source>
</evidence>
<keyword evidence="3 9" id="KW-0963">Cytoplasm</keyword>
<dbReference type="AlphaFoldDB" id="A0A841Q0Z6"/>
<dbReference type="Proteomes" id="UP000568839">
    <property type="component" value="Unassembled WGS sequence"/>
</dbReference>
<comment type="similarity">
    <text evidence="9">Belongs to the TRAFAC class YlqF/YawG GTPase family. MTG1 subfamily.</text>
</comment>
<dbReference type="Pfam" id="PF01926">
    <property type="entry name" value="MMR_HSR1"/>
    <property type="match status" value="1"/>
</dbReference>
<evidence type="ECO:0000256" key="1">
    <source>
        <dbReference type="ARBA" id="ARBA00004496"/>
    </source>
</evidence>
<keyword evidence="6" id="KW-0378">Hydrolase</keyword>
<dbReference type="InterPro" id="IPR006073">
    <property type="entry name" value="GTP-bd"/>
</dbReference>
<dbReference type="InterPro" id="IPR016478">
    <property type="entry name" value="GTPase_MTG1"/>
</dbReference>
<evidence type="ECO:0000256" key="4">
    <source>
        <dbReference type="ARBA" id="ARBA00022517"/>
    </source>
</evidence>
<organism evidence="12 13">
    <name type="scientific">Geomicrobium halophilum</name>
    <dbReference type="NCBI Taxonomy" id="549000"/>
    <lineage>
        <taxon>Bacteria</taxon>
        <taxon>Bacillati</taxon>
        <taxon>Bacillota</taxon>
        <taxon>Bacilli</taxon>
        <taxon>Bacillales</taxon>
        <taxon>Geomicrobium</taxon>
    </lineage>
</organism>
<evidence type="ECO:0000313" key="12">
    <source>
        <dbReference type="EMBL" id="MBB6449318.1"/>
    </source>
</evidence>
<dbReference type="InterPro" id="IPR030378">
    <property type="entry name" value="G_CP_dom"/>
</dbReference>
<dbReference type="GO" id="GO:0006412">
    <property type="term" value="P:translation"/>
    <property type="evidence" value="ECO:0007669"/>
    <property type="project" value="TreeGrafter"/>
</dbReference>
<name>A0A841Q0Z6_9BACL</name>
<dbReference type="InterPro" id="IPR023179">
    <property type="entry name" value="GTP-bd_ortho_bundle_sf"/>
</dbReference>
<evidence type="ECO:0000313" key="13">
    <source>
        <dbReference type="Proteomes" id="UP000568839"/>
    </source>
</evidence>
<keyword evidence="5 9" id="KW-0547">Nucleotide-binding</keyword>
<evidence type="ECO:0000256" key="10">
    <source>
        <dbReference type="PIRSR" id="PIRSR006230-1"/>
    </source>
</evidence>
<proteinExistence type="inferred from homology"/>
<feature type="domain" description="CP-type G" evidence="11">
    <location>
        <begin position="14"/>
        <end position="178"/>
    </location>
</feature>
<dbReference type="CDD" id="cd01856">
    <property type="entry name" value="YlqF"/>
    <property type="match status" value="1"/>
</dbReference>
<dbReference type="PANTHER" id="PTHR45782:SF4">
    <property type="entry name" value="MITOCHONDRIAL RIBOSOME-ASSOCIATED GTPASE 1"/>
    <property type="match status" value="1"/>
</dbReference>
<dbReference type="FunFam" id="3.40.50.300:FF:000590">
    <property type="entry name" value="Ribosome biogenesis GTPase A"/>
    <property type="match status" value="1"/>
</dbReference>
<comment type="caution">
    <text evidence="12">The sequence shown here is derived from an EMBL/GenBank/DDBJ whole genome shotgun (WGS) entry which is preliminary data.</text>
</comment>
<dbReference type="SUPFAM" id="SSF52540">
    <property type="entry name" value="P-loop containing nucleoside triphosphate hydrolases"/>
    <property type="match status" value="1"/>
</dbReference>
<dbReference type="GO" id="GO:0003723">
    <property type="term" value="F:RNA binding"/>
    <property type="evidence" value="ECO:0007669"/>
    <property type="project" value="UniProtKB-KW"/>
</dbReference>
<keyword evidence="7" id="KW-0694">RNA-binding</keyword>
<comment type="subcellular location">
    <subcellularLocation>
        <location evidence="1 9">Cytoplasm</location>
    </subcellularLocation>
</comment>
<evidence type="ECO:0000256" key="7">
    <source>
        <dbReference type="ARBA" id="ARBA00022884"/>
    </source>
</evidence>
<dbReference type="PIRSF" id="PIRSF006230">
    <property type="entry name" value="MG442"/>
    <property type="match status" value="1"/>
</dbReference>
<dbReference type="PANTHER" id="PTHR45782">
    <property type="entry name" value="MITOCHONDRIAL RIBOSOME-ASSOCIATED GTPASE 1"/>
    <property type="match status" value="1"/>
</dbReference>
<dbReference type="InterPro" id="IPR019991">
    <property type="entry name" value="GTP-bd_ribosome_bgen"/>
</dbReference>
<dbReference type="EMBL" id="JACHHJ010000001">
    <property type="protein sequence ID" value="MBB6449318.1"/>
    <property type="molecule type" value="Genomic_DNA"/>
</dbReference>
<protein>
    <recommendedName>
        <fullName evidence="2 9">Ribosome biogenesis GTPase A</fullName>
    </recommendedName>
</protein>
<evidence type="ECO:0000256" key="6">
    <source>
        <dbReference type="ARBA" id="ARBA00022801"/>
    </source>
</evidence>
<dbReference type="FunFam" id="1.10.1580.10:FF:000003">
    <property type="entry name" value="Ribosome biogenesis GTPase A"/>
    <property type="match status" value="1"/>
</dbReference>
<dbReference type="RefSeq" id="WP_184403214.1">
    <property type="nucleotide sequence ID" value="NZ_JACHHJ010000001.1"/>
</dbReference>
<feature type="binding site" evidence="10">
    <location>
        <position position="174"/>
    </location>
    <ligand>
        <name>GTP</name>
        <dbReference type="ChEBI" id="CHEBI:37565"/>
    </ligand>
</feature>
<dbReference type="Gene3D" id="1.10.1580.10">
    <property type="match status" value="1"/>
</dbReference>
<accession>A0A841Q0Z6</accession>
<comment type="function">
    <text evidence="9">Required for a late step of 50S ribosomal subunit assembly. Has GTPase activity.</text>
</comment>
<evidence type="ECO:0000259" key="11">
    <source>
        <dbReference type="PROSITE" id="PS51721"/>
    </source>
</evidence>
<dbReference type="GO" id="GO:0005525">
    <property type="term" value="F:GTP binding"/>
    <property type="evidence" value="ECO:0007669"/>
    <property type="project" value="UniProtKB-KW"/>
</dbReference>
<dbReference type="GO" id="GO:0042254">
    <property type="term" value="P:ribosome biogenesis"/>
    <property type="evidence" value="ECO:0007669"/>
    <property type="project" value="UniProtKB-KW"/>
</dbReference>
<evidence type="ECO:0000256" key="8">
    <source>
        <dbReference type="ARBA" id="ARBA00023134"/>
    </source>
</evidence>
<reference evidence="12 13" key="1">
    <citation type="submission" date="2020-08" db="EMBL/GenBank/DDBJ databases">
        <title>Genomic Encyclopedia of Type Strains, Phase IV (KMG-IV): sequencing the most valuable type-strain genomes for metagenomic binning, comparative biology and taxonomic classification.</title>
        <authorList>
            <person name="Goeker M."/>
        </authorList>
    </citation>
    <scope>NUCLEOTIDE SEQUENCE [LARGE SCALE GENOMIC DNA]</scope>
    <source>
        <strain evidence="12 13">DSM 21769</strain>
    </source>
</reference>
<dbReference type="Gene3D" id="3.40.50.300">
    <property type="entry name" value="P-loop containing nucleotide triphosphate hydrolases"/>
    <property type="match status" value="1"/>
</dbReference>
<dbReference type="PROSITE" id="PS51721">
    <property type="entry name" value="G_CP"/>
    <property type="match status" value="1"/>
</dbReference>
<feature type="binding site" evidence="10">
    <location>
        <begin position="130"/>
        <end position="135"/>
    </location>
    <ligand>
        <name>GTP</name>
        <dbReference type="ChEBI" id="CHEBI:37565"/>
    </ligand>
</feature>
<dbReference type="NCBIfam" id="TIGR03596">
    <property type="entry name" value="GTPase_YlqF"/>
    <property type="match status" value="1"/>
</dbReference>